<keyword evidence="9" id="KW-1185">Reference proteome</keyword>
<feature type="region of interest" description="Disordered" evidence="6">
    <location>
        <begin position="1161"/>
        <end position="1188"/>
    </location>
</feature>
<evidence type="ECO:0000259" key="7">
    <source>
        <dbReference type="Pfam" id="PF21670"/>
    </source>
</evidence>
<protein>
    <submittedName>
        <fullName evidence="8">Nuclear mitotic apparatus protein 1</fullName>
    </submittedName>
</protein>
<evidence type="ECO:0000313" key="8">
    <source>
        <dbReference type="EMBL" id="KAK9402691.1"/>
    </source>
</evidence>
<dbReference type="Proteomes" id="UP001474421">
    <property type="component" value="Unassembled WGS sequence"/>
</dbReference>
<feature type="region of interest" description="Disordered" evidence="6">
    <location>
        <begin position="152"/>
        <end position="176"/>
    </location>
</feature>
<keyword evidence="2" id="KW-0963">Cytoplasm</keyword>
<keyword evidence="3" id="KW-0597">Phosphoprotein</keyword>
<evidence type="ECO:0000256" key="1">
    <source>
        <dbReference type="ARBA" id="ARBA00004496"/>
    </source>
</evidence>
<feature type="compositionally biased region" description="Low complexity" evidence="6">
    <location>
        <begin position="1933"/>
        <end position="1949"/>
    </location>
</feature>
<dbReference type="Pfam" id="PF21670">
    <property type="entry name" value="HOOK_N_NuMA"/>
    <property type="match status" value="1"/>
</dbReference>
<feature type="region of interest" description="Disordered" evidence="6">
    <location>
        <begin position="1854"/>
        <end position="1950"/>
    </location>
</feature>
<feature type="compositionally biased region" description="Basic and acidic residues" evidence="6">
    <location>
        <begin position="1267"/>
        <end position="1298"/>
    </location>
</feature>
<dbReference type="GO" id="GO:0005813">
    <property type="term" value="C:centrosome"/>
    <property type="evidence" value="ECO:0007669"/>
    <property type="project" value="TreeGrafter"/>
</dbReference>
<feature type="compositionally biased region" description="Low complexity" evidence="6">
    <location>
        <begin position="1875"/>
        <end position="1895"/>
    </location>
</feature>
<feature type="compositionally biased region" description="Polar residues" evidence="6">
    <location>
        <begin position="796"/>
        <end position="806"/>
    </location>
</feature>
<accession>A0AAW1BK89</accession>
<feature type="compositionally biased region" description="Polar residues" evidence="6">
    <location>
        <begin position="1896"/>
        <end position="1909"/>
    </location>
</feature>
<dbReference type="PANTHER" id="PTHR18902">
    <property type="entry name" value="NUCLEAR MITOTIC APPARATUS PROTEIN 1-RELATED"/>
    <property type="match status" value="1"/>
</dbReference>
<organism evidence="8 9">
    <name type="scientific">Crotalus adamanteus</name>
    <name type="common">Eastern diamondback rattlesnake</name>
    <dbReference type="NCBI Taxonomy" id="8729"/>
    <lineage>
        <taxon>Eukaryota</taxon>
        <taxon>Metazoa</taxon>
        <taxon>Chordata</taxon>
        <taxon>Craniata</taxon>
        <taxon>Vertebrata</taxon>
        <taxon>Euteleostomi</taxon>
        <taxon>Lepidosauria</taxon>
        <taxon>Squamata</taxon>
        <taxon>Bifurcata</taxon>
        <taxon>Unidentata</taxon>
        <taxon>Episquamata</taxon>
        <taxon>Toxicofera</taxon>
        <taxon>Serpentes</taxon>
        <taxon>Colubroidea</taxon>
        <taxon>Viperidae</taxon>
        <taxon>Crotalinae</taxon>
        <taxon>Crotalus</taxon>
    </lineage>
</organism>
<feature type="compositionally biased region" description="Polar residues" evidence="6">
    <location>
        <begin position="1789"/>
        <end position="1806"/>
    </location>
</feature>
<reference evidence="8 9" key="1">
    <citation type="journal article" date="2024" name="Proc. Natl. Acad. Sci. U.S.A.">
        <title>The genetic regulatory architecture and epigenomic basis for age-related changes in rattlesnake venom.</title>
        <authorList>
            <person name="Hogan M.P."/>
            <person name="Holding M.L."/>
            <person name="Nystrom G.S."/>
            <person name="Colston T.J."/>
            <person name="Bartlett D.A."/>
            <person name="Mason A.J."/>
            <person name="Ellsworth S.A."/>
            <person name="Rautsaw R.M."/>
            <person name="Lawrence K.C."/>
            <person name="Strickland J.L."/>
            <person name="He B."/>
            <person name="Fraser P."/>
            <person name="Margres M.J."/>
            <person name="Gilbert D.M."/>
            <person name="Gibbs H.L."/>
            <person name="Parkinson C.L."/>
            <person name="Rokyta D.R."/>
        </authorList>
    </citation>
    <scope>NUCLEOTIDE SEQUENCE [LARGE SCALE GENOMIC DNA]</scope>
    <source>
        <strain evidence="8">DRR0105</strain>
    </source>
</reference>
<feature type="coiled-coil region" evidence="5">
    <location>
        <begin position="276"/>
        <end position="317"/>
    </location>
</feature>
<keyword evidence="4 5" id="KW-0175">Coiled coil</keyword>
<evidence type="ECO:0000256" key="3">
    <source>
        <dbReference type="ARBA" id="ARBA00022553"/>
    </source>
</evidence>
<comment type="caution">
    <text evidence="8">The sequence shown here is derived from an EMBL/GenBank/DDBJ whole genome shotgun (WGS) entry which is preliminary data.</text>
</comment>
<dbReference type="GO" id="GO:0005876">
    <property type="term" value="C:spindle microtubule"/>
    <property type="evidence" value="ECO:0007669"/>
    <property type="project" value="TreeGrafter"/>
</dbReference>
<dbReference type="CDD" id="cd22298">
    <property type="entry name" value="NuMA_LGNBD"/>
    <property type="match status" value="1"/>
</dbReference>
<dbReference type="Gene3D" id="1.10.287.1490">
    <property type="match status" value="1"/>
</dbReference>
<feature type="region of interest" description="Disordered" evidence="6">
    <location>
        <begin position="1211"/>
        <end position="1298"/>
    </location>
</feature>
<dbReference type="CDD" id="cd22224">
    <property type="entry name" value="HkD_NuMA"/>
    <property type="match status" value="1"/>
</dbReference>
<dbReference type="EMBL" id="JAOTOJ010000004">
    <property type="protein sequence ID" value="KAK9402691.1"/>
    <property type="molecule type" value="Genomic_DNA"/>
</dbReference>
<dbReference type="GO" id="GO:0000922">
    <property type="term" value="C:spindle pole"/>
    <property type="evidence" value="ECO:0007669"/>
    <property type="project" value="TreeGrafter"/>
</dbReference>
<dbReference type="GO" id="GO:0005737">
    <property type="term" value="C:cytoplasm"/>
    <property type="evidence" value="ECO:0007669"/>
    <property type="project" value="UniProtKB-SubCell"/>
</dbReference>
<feature type="compositionally biased region" description="Low complexity" evidence="6">
    <location>
        <begin position="157"/>
        <end position="169"/>
    </location>
</feature>
<proteinExistence type="predicted"/>
<feature type="compositionally biased region" description="Basic and acidic residues" evidence="6">
    <location>
        <begin position="1166"/>
        <end position="1188"/>
    </location>
</feature>
<feature type="coiled-coil region" evidence="5">
    <location>
        <begin position="343"/>
        <end position="485"/>
    </location>
</feature>
<feature type="region of interest" description="Disordered" evidence="6">
    <location>
        <begin position="1730"/>
        <end position="1806"/>
    </location>
</feature>
<feature type="coiled-coil region" evidence="5">
    <location>
        <begin position="213"/>
        <end position="247"/>
    </location>
</feature>
<dbReference type="GO" id="GO:0008017">
    <property type="term" value="F:microtubule binding"/>
    <property type="evidence" value="ECO:0007669"/>
    <property type="project" value="TreeGrafter"/>
</dbReference>
<evidence type="ECO:0000256" key="6">
    <source>
        <dbReference type="SAM" id="MobiDB-lite"/>
    </source>
</evidence>
<feature type="compositionally biased region" description="Basic and acidic residues" evidence="6">
    <location>
        <begin position="1595"/>
        <end position="1606"/>
    </location>
</feature>
<comment type="subcellular location">
    <subcellularLocation>
        <location evidence="1">Cytoplasm</location>
    </subcellularLocation>
</comment>
<evidence type="ECO:0000256" key="2">
    <source>
        <dbReference type="ARBA" id="ARBA00022490"/>
    </source>
</evidence>
<sequence length="2178" mass="245093">MSSLHNTRISALLAWVNSLKLGDAVSSLSQLQDCSLFLKIIGKIHGTEEGQDVSQQSVAERVTQVVSFLQKICKHKPLPHSLVSEEKLLAAEELELAKVVTLLLYYSSMSDKIPREWTALEYGLQTEMAKFLNFMLYNEDCLSEDLENFLQKKMPPASSSSSSASSEESTPPKRGVPFLKLHKVASSSSMNKLLPPSSTSPMGEIMQTPQFQMRRLKKLLEAERENRDELEHELAENRKLIDEKDTQILMLKQRIDRLTLLQERQAAADQLEPKELEELREKNESLLLRLHETLKQCQDLKTEKGQMDRKISQLSEENGDLTFRLREFARTLTEVQEAMNEMSEGQDKSLKEWEERRSRLEADLHGALSEKSCLEEQVEILRGKMALLEDQLAKLTETLPVKGEVLGDVLKLEGLNQQVESLSSKQAELQATVLRLEEEKRLLEASLQSERRSFEAEKAQLTGLLTELQSSSSEISRAKEKLEQDCRAQEECLIAQANSLTAEIAKLTGFLRQRDEKLLALHQQVEAERSQKGQLAEDWEKKEQRSRVAIEDLSHQVDQLNSSLKQSNQKVSQIEAASQEEYNRIAQEKELAVRQLQEKDAEVASLAERLQSLEQARTSSAVELHQEKMEASQKIQALEARVLALTAQSQQSEAQAAAIPALKSQLREAQQKLAEKEKLAKEHARLQERLMVLEESVRNTEGILEDEKRRAAESLESNLRQIAELEEQIQALTKHKDQAVEGMVEEKAKRQALEGQMQRLEEESKWKLEELQRQLAELSSAKRELTERSGLAQAARTGQEQSGQKFQADQKKLAALEAQLKNLSAQHQESLAALQAKLSQAVSQVKEKTSSEEKLRAKVATLEKQVAAARHESAQAKKDGHEADQELTETVKRLAEEQLKRQELEARVKQLGEQTSKNLTTAESSLSSLRATLKEKEQEAEQVSAQVRTLKAKLEEALQQQKSQLAQHREEAKRLAAEEERAQAELAAEKAQKTALEVQLQNLTNEHRVEVSGLREEVARAQDLVGEKERELEELRLKNVSRGEELRDLQKTVSKLKGELASVEALKEREAKMENELQGFLEVARTREAEIDSLKATVRSKDTSLQSLEEQKLQWEKESASIRELYEKQLKEGEDLHGQLGKLEKQCKEQRSTITKLEKLTAASKEQQHAEAEALKREAGHQRQKVSELEKLLEASKATVEKLKRELLETEEELVRSRKAVSGAQEELASLRTSAQEKDRLEESRKEQMSRYRQEAERKASHISNLEQDRSILHRQLVEKEAESKDLRRLGMAESEKSKKLEERLRLLQSEMATAASRAAERCSAMKVDAQNSQEQAEKLRLSADTLKKELSRLSKREEDLCQELKSWQEKTFQKEQLLAGQQQELAGAQALIGELMPVKRLYQQLQAEQASQGEQHREEVEQLQKTTGLLQAELSRTKQELSETVSLKERFLHQEHLFQQLQAESSGHAARLAALQRAHTQLAEEKRELAEKAAQGQQRLDTELAQAEQKHALELEAAKLDSEKLVAGSKREVEQAQEKLEAMAKSHEDTKRQLIAQAEKLEKHQREQAKQLDELKKKLAQQEKAGQSHQQKAKAREEELRSEMKQLKEKTADLQTQLAQKEQAADHYKAQMEKAKTHYDAKKQQNQELLEKLKGLQQLEKENAELKAESERLAKELQRTALQATESELSLKSLTSQVRVLQAQLDFSDRQLQEQGKVQAALESLKGRESFKQSSADISSDSLDLSTSDEGQPLNSTSRKSRRSLSESGAVESSRTPQQPPHKRESLENLSFTPIPTRSRSKLESSIDSIGNITLDSGRKALSGRRRTTQLINITMIKKHPKLEPLDSTNESFVSLRSSGSGDSGQESVKTRLRSAATASSSSSSIRSLASLPSQESLSRLTASSPDGTTGHAALKSLPGYRPATRSSLRHSQAGGASSGRSSFYAGSCDDEPDQLDGWNRIAELQQRNRVCPPHLKTCYPLESRPSPLLTTITDEEVMTGDPKETLRRASMLPTQIVEGPSTRRNTLSAAWAVGGVATRQQRKRLSDEPQTGPGTPELKKSSTCFPRPQTPKEKTEDRKQRVLAGDKKSKAQPADKKSERRQSLAFSILNTPKKLGNSLLRRGANRKVTPKSSPRSGSRRSPRTAASSKGKVSGGRGEGAPRCHIVAPHLPPSPIP</sequence>
<dbReference type="InterPro" id="IPR048726">
    <property type="entry name" value="NuMA_LGNBD"/>
</dbReference>
<dbReference type="GO" id="GO:0000132">
    <property type="term" value="P:establishment of mitotic spindle orientation"/>
    <property type="evidence" value="ECO:0007669"/>
    <property type="project" value="TreeGrafter"/>
</dbReference>
<dbReference type="InterPro" id="IPR051841">
    <property type="entry name" value="MT-Golgi_org_protein"/>
</dbReference>
<feature type="compositionally biased region" description="Low complexity" evidence="6">
    <location>
        <begin position="1735"/>
        <end position="1750"/>
    </location>
</feature>
<evidence type="ECO:0000256" key="4">
    <source>
        <dbReference type="ARBA" id="ARBA00023054"/>
    </source>
</evidence>
<feature type="region of interest" description="Disordered" evidence="6">
    <location>
        <begin position="782"/>
        <end position="806"/>
    </location>
</feature>
<feature type="region of interest" description="Disordered" evidence="6">
    <location>
        <begin position="2036"/>
        <end position="2178"/>
    </location>
</feature>
<feature type="compositionally biased region" description="Polar residues" evidence="6">
    <location>
        <begin position="1854"/>
        <end position="1869"/>
    </location>
</feature>
<feature type="domain" description="Nuclear mitotic apparatus protein 1 N-terminal hook" evidence="7">
    <location>
        <begin position="6"/>
        <end position="153"/>
    </location>
</feature>
<feature type="region of interest" description="Disordered" evidence="6">
    <location>
        <begin position="1579"/>
        <end position="1606"/>
    </location>
</feature>
<dbReference type="SUPFAM" id="SSF116907">
    <property type="entry name" value="Hook domain"/>
    <property type="match status" value="1"/>
</dbReference>
<name>A0AAW1BK89_CROAD</name>
<dbReference type="PANTHER" id="PTHR18902:SF24">
    <property type="entry name" value="NUCLEAR MITOTIC APPARATUS PROTEIN 1"/>
    <property type="match status" value="1"/>
</dbReference>
<feature type="compositionally biased region" description="Basic and acidic residues" evidence="6">
    <location>
        <begin position="2072"/>
        <end position="2104"/>
    </location>
</feature>
<dbReference type="InterPro" id="IPR048724">
    <property type="entry name" value="NuMA_N_HOOK"/>
</dbReference>
<gene>
    <name evidence="8" type="ORF">NXF25_011047</name>
</gene>
<feature type="compositionally biased region" description="Basic and acidic residues" evidence="6">
    <location>
        <begin position="1235"/>
        <end position="1260"/>
    </location>
</feature>
<evidence type="ECO:0000313" key="9">
    <source>
        <dbReference type="Proteomes" id="UP001474421"/>
    </source>
</evidence>
<evidence type="ECO:0000256" key="5">
    <source>
        <dbReference type="SAM" id="Coils"/>
    </source>
</evidence>